<dbReference type="GO" id="GO:0008168">
    <property type="term" value="F:methyltransferase activity"/>
    <property type="evidence" value="ECO:0007669"/>
    <property type="project" value="UniProtKB-KW"/>
</dbReference>
<keyword evidence="11" id="KW-1185">Reference proteome</keyword>
<dbReference type="AlphaFoldDB" id="A0A096ANW0"/>
<evidence type="ECO:0000256" key="1">
    <source>
        <dbReference type="ARBA" id="ARBA00001941"/>
    </source>
</evidence>
<dbReference type="Proteomes" id="UP000029628">
    <property type="component" value="Unassembled WGS sequence"/>
</dbReference>
<keyword evidence="8" id="KW-0378">Hydrolase</keyword>
<dbReference type="PANTHER" id="PTHR34448">
    <property type="entry name" value="AMINOPEPTIDASE"/>
    <property type="match status" value="1"/>
</dbReference>
<protein>
    <submittedName>
        <fullName evidence="10">Aminomethyltransferase</fullName>
    </submittedName>
</protein>
<organism evidence="10 11">
    <name type="scientific">Veillonella montpellierensis DNF00314</name>
    <dbReference type="NCBI Taxonomy" id="1401067"/>
    <lineage>
        <taxon>Bacteria</taxon>
        <taxon>Bacillati</taxon>
        <taxon>Bacillota</taxon>
        <taxon>Negativicutes</taxon>
        <taxon>Veillonellales</taxon>
        <taxon>Veillonellaceae</taxon>
        <taxon>Veillonella</taxon>
    </lineage>
</organism>
<comment type="similarity">
    <text evidence="4">Belongs to the peptidase M29 family.</text>
</comment>
<dbReference type="SUPFAM" id="SSF144052">
    <property type="entry name" value="Thermophilic metalloprotease-like"/>
    <property type="match status" value="1"/>
</dbReference>
<evidence type="ECO:0000256" key="5">
    <source>
        <dbReference type="ARBA" id="ARBA00022438"/>
    </source>
</evidence>
<dbReference type="GO" id="GO:0006508">
    <property type="term" value="P:proteolysis"/>
    <property type="evidence" value="ECO:0007669"/>
    <property type="project" value="UniProtKB-KW"/>
</dbReference>
<keyword evidence="5" id="KW-0031">Aminopeptidase</keyword>
<gene>
    <name evidence="10" type="ORF">HMPREF0872_00150</name>
</gene>
<keyword evidence="10" id="KW-0489">Methyltransferase</keyword>
<comment type="cofactor">
    <cofactor evidence="2">
        <name>Mg(2+)</name>
        <dbReference type="ChEBI" id="CHEBI:18420"/>
    </cofactor>
</comment>
<evidence type="ECO:0000313" key="11">
    <source>
        <dbReference type="Proteomes" id="UP000029628"/>
    </source>
</evidence>
<evidence type="ECO:0000256" key="6">
    <source>
        <dbReference type="ARBA" id="ARBA00022670"/>
    </source>
</evidence>
<evidence type="ECO:0000256" key="2">
    <source>
        <dbReference type="ARBA" id="ARBA00001946"/>
    </source>
</evidence>
<dbReference type="eggNOG" id="COG2309">
    <property type="taxonomic scope" value="Bacteria"/>
</dbReference>
<evidence type="ECO:0000256" key="7">
    <source>
        <dbReference type="ARBA" id="ARBA00022723"/>
    </source>
</evidence>
<proteinExistence type="inferred from homology"/>
<comment type="cofactor">
    <cofactor evidence="3">
        <name>Zn(2+)</name>
        <dbReference type="ChEBI" id="CHEBI:29105"/>
    </cofactor>
</comment>
<dbReference type="GO" id="GO:0032259">
    <property type="term" value="P:methylation"/>
    <property type="evidence" value="ECO:0007669"/>
    <property type="project" value="UniProtKB-KW"/>
</dbReference>
<keyword evidence="7" id="KW-0479">Metal-binding</keyword>
<comment type="caution">
    <text evidence="10">The sequence shown here is derived from an EMBL/GenBank/DDBJ whole genome shotgun (WGS) entry which is preliminary data.</text>
</comment>
<dbReference type="InterPro" id="IPR000787">
    <property type="entry name" value="Peptidase_M29"/>
</dbReference>
<keyword evidence="6" id="KW-0645">Protease</keyword>
<dbReference type="PRINTS" id="PR00919">
    <property type="entry name" value="THERMOPTASE"/>
</dbReference>
<accession>A0A096ANW0</accession>
<comment type="cofactor">
    <cofactor evidence="1">
        <name>Co(2+)</name>
        <dbReference type="ChEBI" id="CHEBI:48828"/>
    </cofactor>
</comment>
<keyword evidence="9" id="KW-0482">Metalloprotease</keyword>
<dbReference type="GO" id="GO:0046872">
    <property type="term" value="F:metal ion binding"/>
    <property type="evidence" value="ECO:0007669"/>
    <property type="project" value="UniProtKB-KW"/>
</dbReference>
<evidence type="ECO:0000256" key="8">
    <source>
        <dbReference type="ARBA" id="ARBA00022801"/>
    </source>
</evidence>
<dbReference type="EMBL" id="JRNT01000004">
    <property type="protein sequence ID" value="KGF48381.1"/>
    <property type="molecule type" value="Genomic_DNA"/>
</dbReference>
<dbReference type="Pfam" id="PF02073">
    <property type="entry name" value="Peptidase_M29"/>
    <property type="match status" value="1"/>
</dbReference>
<dbReference type="PANTHER" id="PTHR34448:SF3">
    <property type="entry name" value="AMINOPEPTIDASE AMPS"/>
    <property type="match status" value="1"/>
</dbReference>
<evidence type="ECO:0000256" key="4">
    <source>
        <dbReference type="ARBA" id="ARBA00008236"/>
    </source>
</evidence>
<dbReference type="RefSeq" id="WP_028257298.1">
    <property type="nucleotide sequence ID" value="NZ_JRNT01000004.1"/>
</dbReference>
<dbReference type="InterPro" id="IPR052170">
    <property type="entry name" value="M29_Exopeptidase"/>
</dbReference>
<dbReference type="InterPro" id="IPR035097">
    <property type="entry name" value="M29_N-terminal"/>
</dbReference>
<evidence type="ECO:0000256" key="9">
    <source>
        <dbReference type="ARBA" id="ARBA00023049"/>
    </source>
</evidence>
<name>A0A096ANW0_9FIRM</name>
<dbReference type="GO" id="GO:0004177">
    <property type="term" value="F:aminopeptidase activity"/>
    <property type="evidence" value="ECO:0007669"/>
    <property type="project" value="UniProtKB-KW"/>
</dbReference>
<dbReference type="GO" id="GO:0008237">
    <property type="term" value="F:metallopeptidase activity"/>
    <property type="evidence" value="ECO:0007669"/>
    <property type="project" value="UniProtKB-KW"/>
</dbReference>
<sequence>MLHQKLREYAKLLLTSGVNLQKNQTLFISVDVESKEFAYIVTEEAYKMGCFEVVVNWRSIPVAKQRLLYARENALIRQPNWLSAYYKTYVDRKSAFLSLISANPKAFSEVPPKRLAMQGKSLNDALSFYHQAIMGSQLTWCVASVATLDWAEALNYTGTNDEKISALWMDILRLCRLVDVPEEEYITSHLTNLKKRTERLNALNLEALHYTCSNGTNLTIHLPEGHIWQGGTELANNKIEFNANIPTEEVYTAPQFNGVNGIVYATKPLIYQGNMIKNFYFKIERGDIIEIHAEKGQEILEELISTDFGSHFLGEVALVDHYSPISQSNKIFYETLYDENASCHLAIGAAYPTCIANNEGKSAEQLRDRGINYSMVHVDFMIGHEDMNIVGIKKDKTTVPIMEHGRLLV</sequence>
<keyword evidence="10" id="KW-0808">Transferase</keyword>
<evidence type="ECO:0000313" key="10">
    <source>
        <dbReference type="EMBL" id="KGF48381.1"/>
    </source>
</evidence>
<evidence type="ECO:0000256" key="3">
    <source>
        <dbReference type="ARBA" id="ARBA00001947"/>
    </source>
</evidence>
<dbReference type="Gene3D" id="3.40.1830.10">
    <property type="entry name" value="Thermophilic metalloprotease (M29)"/>
    <property type="match status" value="1"/>
</dbReference>
<reference evidence="10 11" key="1">
    <citation type="submission" date="2014-07" db="EMBL/GenBank/DDBJ databases">
        <authorList>
            <person name="McCorrison J."/>
            <person name="Sanka R."/>
            <person name="Torralba M."/>
            <person name="Gillis M."/>
            <person name="Haft D.H."/>
            <person name="Methe B."/>
            <person name="Sutton G."/>
            <person name="Nelson K.E."/>
        </authorList>
    </citation>
    <scope>NUCLEOTIDE SEQUENCE [LARGE SCALE GENOMIC DNA]</scope>
    <source>
        <strain evidence="10 11">DNF00314</strain>
    </source>
</reference>